<organism evidence="2 3">
    <name type="scientific">Geopseudomonas guangdongensis</name>
    <dbReference type="NCBI Taxonomy" id="1245526"/>
    <lineage>
        <taxon>Bacteria</taxon>
        <taxon>Pseudomonadati</taxon>
        <taxon>Pseudomonadota</taxon>
        <taxon>Gammaproteobacteria</taxon>
        <taxon>Pseudomonadales</taxon>
        <taxon>Pseudomonadaceae</taxon>
        <taxon>Geopseudomonas</taxon>
    </lineage>
</organism>
<keyword evidence="1" id="KW-1133">Transmembrane helix</keyword>
<keyword evidence="3" id="KW-1185">Reference proteome</keyword>
<accession>A0A1H2H4G1</accession>
<dbReference type="EMBL" id="LT629780">
    <property type="protein sequence ID" value="SDU26619.1"/>
    <property type="molecule type" value="Genomic_DNA"/>
</dbReference>
<feature type="transmembrane region" description="Helical" evidence="1">
    <location>
        <begin position="95"/>
        <end position="114"/>
    </location>
</feature>
<dbReference type="STRING" id="1245526.SAMN05216580_2122"/>
<keyword evidence="1" id="KW-0812">Transmembrane</keyword>
<dbReference type="Proteomes" id="UP000243063">
    <property type="component" value="Chromosome I"/>
</dbReference>
<feature type="transmembrane region" description="Helical" evidence="1">
    <location>
        <begin position="65"/>
        <end position="83"/>
    </location>
</feature>
<evidence type="ECO:0000313" key="2">
    <source>
        <dbReference type="EMBL" id="SDU26619.1"/>
    </source>
</evidence>
<reference evidence="3" key="1">
    <citation type="submission" date="2016-10" db="EMBL/GenBank/DDBJ databases">
        <authorList>
            <person name="Varghese N."/>
            <person name="Submissions S."/>
        </authorList>
    </citation>
    <scope>NUCLEOTIDE SEQUENCE [LARGE SCALE GENOMIC DNA]</scope>
    <source>
        <strain evidence="3">CCTCC 2012022</strain>
    </source>
</reference>
<gene>
    <name evidence="2" type="ORF">SAMN05216580_2122</name>
</gene>
<feature type="transmembrane region" description="Helical" evidence="1">
    <location>
        <begin position="35"/>
        <end position="59"/>
    </location>
</feature>
<keyword evidence="1" id="KW-0472">Membrane</keyword>
<dbReference type="AlphaFoldDB" id="A0A1H2H4G1"/>
<proteinExistence type="predicted"/>
<dbReference type="RefSeq" id="WP_090214241.1">
    <property type="nucleotide sequence ID" value="NZ_LT629780.1"/>
</dbReference>
<sequence length="227" mass="23608">MAGHNPYAPPRAPLIEVPLPAAFVAGDWAPGQLRVLGALALGCLFGVLALLAQGIWAALNPQHPALPWAYLLGLLLALLWGYLLLRLKGLLGDRFAARGLGWPVGVQLFAGLLLSGLAALGEAPALAHPGALELGYFALCVALGLSQAWFALGLRRIRQAWTALRLFAFLLFAGGILCASVVLLVPALLLGMLACLALARVFFAAAAELQGAPGRSGEQPGRVSRSG</sequence>
<dbReference type="OrthoDB" id="6904893at2"/>
<feature type="transmembrane region" description="Helical" evidence="1">
    <location>
        <begin position="134"/>
        <end position="154"/>
    </location>
</feature>
<evidence type="ECO:0000256" key="1">
    <source>
        <dbReference type="SAM" id="Phobius"/>
    </source>
</evidence>
<feature type="transmembrane region" description="Helical" evidence="1">
    <location>
        <begin position="166"/>
        <end position="199"/>
    </location>
</feature>
<protein>
    <submittedName>
        <fullName evidence="2">Uncharacterized protein</fullName>
    </submittedName>
</protein>
<evidence type="ECO:0000313" key="3">
    <source>
        <dbReference type="Proteomes" id="UP000243063"/>
    </source>
</evidence>
<name>A0A1H2H4G1_9GAMM</name>